<evidence type="ECO:0000256" key="7">
    <source>
        <dbReference type="ARBA" id="ARBA00047899"/>
    </source>
</evidence>
<dbReference type="OrthoDB" id="2250022at2759"/>
<keyword evidence="12" id="KW-1185">Reference proteome</keyword>
<dbReference type="InterPro" id="IPR057564">
    <property type="entry name" value="HEAT_ATR"/>
</dbReference>
<dbReference type="InterPro" id="IPR009076">
    <property type="entry name" value="FRB_dom"/>
</dbReference>
<dbReference type="InterPro" id="IPR050517">
    <property type="entry name" value="DDR_Repair_Kinase"/>
</dbReference>
<comment type="catalytic activity">
    <reaction evidence="7 9">
        <text>L-threonyl-[protein] + ATP = O-phospho-L-threonyl-[protein] + ADP + H(+)</text>
        <dbReference type="Rhea" id="RHEA:46608"/>
        <dbReference type="Rhea" id="RHEA-COMP:11060"/>
        <dbReference type="Rhea" id="RHEA-COMP:11605"/>
        <dbReference type="ChEBI" id="CHEBI:15378"/>
        <dbReference type="ChEBI" id="CHEBI:30013"/>
        <dbReference type="ChEBI" id="CHEBI:30616"/>
        <dbReference type="ChEBI" id="CHEBI:61977"/>
        <dbReference type="ChEBI" id="CHEBI:456216"/>
        <dbReference type="EC" id="2.7.11.1"/>
    </reaction>
</comment>
<dbReference type="InterPro" id="IPR014009">
    <property type="entry name" value="PIK_FAT"/>
</dbReference>
<evidence type="ECO:0000256" key="6">
    <source>
        <dbReference type="ARBA" id="ARBA00022840"/>
    </source>
</evidence>
<dbReference type="SMART" id="SM01346">
    <property type="entry name" value="DUF3385"/>
    <property type="match status" value="1"/>
</dbReference>
<dbReference type="InterPro" id="IPR003151">
    <property type="entry name" value="PIK-rel_kinase_FAT"/>
</dbReference>
<evidence type="ECO:0000256" key="5">
    <source>
        <dbReference type="ARBA" id="ARBA00022777"/>
    </source>
</evidence>
<keyword evidence="2 9" id="KW-0808">Transferase</keyword>
<dbReference type="SMART" id="SM01345">
    <property type="entry name" value="Rapamycin_bind"/>
    <property type="match status" value="1"/>
</dbReference>
<name>A0A5E4NKW0_9HEMI</name>
<dbReference type="Pfam" id="PF11865">
    <property type="entry name" value="mTOR_dom"/>
    <property type="match status" value="1"/>
</dbReference>
<keyword evidence="4 9" id="KW-0547">Nucleotide-binding</keyword>
<dbReference type="Pfam" id="PF08771">
    <property type="entry name" value="FRB_dom"/>
    <property type="match status" value="1"/>
</dbReference>
<evidence type="ECO:0000256" key="1">
    <source>
        <dbReference type="ARBA" id="ARBA00011031"/>
    </source>
</evidence>
<organism evidence="11 12">
    <name type="scientific">Cinara cedri</name>
    <dbReference type="NCBI Taxonomy" id="506608"/>
    <lineage>
        <taxon>Eukaryota</taxon>
        <taxon>Metazoa</taxon>
        <taxon>Ecdysozoa</taxon>
        <taxon>Arthropoda</taxon>
        <taxon>Hexapoda</taxon>
        <taxon>Insecta</taxon>
        <taxon>Pterygota</taxon>
        <taxon>Neoptera</taxon>
        <taxon>Paraneoptera</taxon>
        <taxon>Hemiptera</taxon>
        <taxon>Sternorrhyncha</taxon>
        <taxon>Aphidomorpha</taxon>
        <taxon>Aphidoidea</taxon>
        <taxon>Aphididae</taxon>
        <taxon>Lachninae</taxon>
        <taxon>Cinara</taxon>
    </lineage>
</organism>
<dbReference type="InterPro" id="IPR024585">
    <property type="entry name" value="mTOR_dom"/>
</dbReference>
<comment type="similarity">
    <text evidence="1 9">Belongs to the PI3/PI4-kinase family.</text>
</comment>
<evidence type="ECO:0000313" key="12">
    <source>
        <dbReference type="Proteomes" id="UP000325440"/>
    </source>
</evidence>
<evidence type="ECO:0000256" key="8">
    <source>
        <dbReference type="ARBA" id="ARBA00048679"/>
    </source>
</evidence>
<evidence type="ECO:0000256" key="3">
    <source>
        <dbReference type="ARBA" id="ARBA00022737"/>
    </source>
</evidence>
<feature type="non-terminal residue" evidence="11">
    <location>
        <position position="1967"/>
    </location>
</feature>
<dbReference type="Proteomes" id="UP000325440">
    <property type="component" value="Unassembled WGS sequence"/>
</dbReference>
<dbReference type="EMBL" id="CABPRJ010002379">
    <property type="protein sequence ID" value="VVC44412.1"/>
    <property type="molecule type" value="Genomic_DNA"/>
</dbReference>
<dbReference type="InterPro" id="IPR036738">
    <property type="entry name" value="FRB_sf"/>
</dbReference>
<dbReference type="GO" id="GO:0044877">
    <property type="term" value="F:protein-containing complex binding"/>
    <property type="evidence" value="ECO:0007669"/>
    <property type="project" value="InterPro"/>
</dbReference>
<evidence type="ECO:0000256" key="9">
    <source>
        <dbReference type="RuleBase" id="RU364109"/>
    </source>
</evidence>
<dbReference type="GO" id="GO:0106310">
    <property type="term" value="F:protein serine kinase activity"/>
    <property type="evidence" value="ECO:0007669"/>
    <property type="project" value="RHEA"/>
</dbReference>
<dbReference type="InterPro" id="IPR011989">
    <property type="entry name" value="ARM-like"/>
</dbReference>
<evidence type="ECO:0000256" key="2">
    <source>
        <dbReference type="ARBA" id="ARBA00022679"/>
    </source>
</evidence>
<proteinExistence type="inferred from homology"/>
<sequence length="1967" mass="224136">MLIDRINTFVANLKSKSFETRKRAARDLNLYVKTELREVSAEERTIFYDAFNKHIYDLVVSNESNAKIGGILAILCLIGADVGNKTNRVSRFANYLRNVLPSTDPAVMELAAKTVGKLALDSGTYADQYVEFEVKRSFEWLGGVRNEPKRYAAVLILREIATVVPTLFFQHAAQFFDLVLNVTRDPKPSIRDGAVEALRAALVVTAQRETSKQTHKSQWYKQCYDEVMNGLDDSINKEKGVIRDDKIHGSLLVLNELLRVSNVNWERQNDSLMQRLQWDQTVSHRLSRNILVNTALMKVLPRLAAFNKSIFVQSYLNSSMLFLISTARGRDRDQRTYAFVAIGLVTIAIEDHIKPYLAKILDAVRSFLPPKENQKKKPVIAEPAVYICITLLGIATQQNIKTDIKELLEPMLGMGLSPTLTIALKELAVAVPSLKKDISEGLLKMLSQVLNKQSREPLTPPLALTTSALGGVSILPASVVHPQNNSNVILALRTLGNFNFEGHSLLQFLRRCAEYYLVSEQEEVRIESIRTCSRLLRLAIESLQSKTSQTVRYTISTVIKQLLIVGVSDTESDVRYAVFKNLHRSFDFYLAQVHNLTALFMAMNDINFEIREMALCTIGRLGLVNPAYVMPPLRKTLMQCLTELEHSGMGRNKEQSARMIDHMAVHAPRLVAPYVQPILKILVPKLNEPDLNPSILISILACIGDLAQVNGEEMYCWTDELLLILLDMLGDSGSQEKRGVALWVLGKLVEGLGYVIQPYEKYPTLLDTLLGFLKTEQQPLVRRETIRVLGLLGALDPYKHKMNLGQIDSQIESTALLSMTDSRPISETEWTTSEMLVNMSTSTLEEYYPAVAIATLIRIIRDPNLFQHHTMVVQAITFIFQSLGTKCIPYIPQVMPSFLNVIRTADPNFREYLFQQLAVLINIVGQHVRNYLDDIFLLIKELWTPNSSLQCTLIQLVEYIVVALGAQFKTYLAQLMPNILRILYHDSGKDHNVTKRMVVALCKFGINLDEYIHMIMPPLINLFNSAEVIVCQVAMETVAQLAYTLDFTDFASRIIHGIIKSIERTTELRHIAMETLCALVCQLGPKYLVFVPLVSRTLTKHHVACSAYDTLITYISSNTDGSLEENLLLSRHKQFKIKKEPGVHVLGDSATIIKKMHTSLPNLQKAWLVNRCVSKDDWLEWLRRLGIDFLKESPSPALRSCWALAQTYSQLPKDLFNAAFVSCWTELTEPLRKELIQTLEQALMVSDLPEMTQTILNLAEFMDHCEKGPLPIDTHILGERAMDCRAYAKALHYKEDEFIKEKSRRICPDIVESLISINNKLQQKEAASGLLNVVMDKHDKSSDKIPVKARWFEKLHNWEGALSYYETCLQKEPHNVDWVLGQMRAILSIHGEQYECAQKFIDLAREILDTELTAMVAESYQRAYGCMVSVQMLAELEEVIQYKLKPEKRQTIHKVWWDRLQGCQRVVEDWQRIIQVHSLVLSPEEDMHTWLKYSALCRKSSQMGFSHSTLTTLLNTDPSTEPTKSLPMTHPQVTFAYIKHMWTSGAKPEAYNHLNCLVQNVLPQLKRKGKDSDKLKTESTKKLLARCYLKLGCWQEELQGLTEQSIPDILDYYSAAKFHDPSWYKAWHSWAYMNFETVLFYKNQKSRSQSNEETTEGEMNDKAGFEAAKSDQYISQFTVPAVEGFFRSISLSHGSSLQDTLRLLTLWFEYGQNHDVYDAIVDGLRSSQINTWLQVIPQLIARIDTPRTLVSRLVHNLLIDIGKHHPQALVYPVTVANKSASVTRRNAANKILKTMCEHSPNLVQQAVMVSDELLRVAILWNELWHEALEEASRLYFNDNNVKGMYEVLEPLHAMMEKGPQTLKETSFNQTYGRDLVEALECCNRYLVSENIRDLNKAWDLYYQVFRRISRQLPQLTTLELQYVSPKLQQSRNMELAVPGSYIPGQPVVKIAYIQSSLQVITSKQRPR</sequence>
<dbReference type="GO" id="GO:0031931">
    <property type="term" value="C:TORC1 complex"/>
    <property type="evidence" value="ECO:0007669"/>
    <property type="project" value="TreeGrafter"/>
</dbReference>
<dbReference type="Pfam" id="PF23593">
    <property type="entry name" value="HEAT_ATR"/>
    <property type="match status" value="1"/>
</dbReference>
<dbReference type="Gene3D" id="1.25.10.10">
    <property type="entry name" value="Leucine-rich Repeat Variant"/>
    <property type="match status" value="4"/>
</dbReference>
<feature type="domain" description="FAT" evidence="10">
    <location>
        <begin position="1276"/>
        <end position="1779"/>
    </location>
</feature>
<dbReference type="GO" id="GO:0004674">
    <property type="term" value="F:protein serine/threonine kinase activity"/>
    <property type="evidence" value="ECO:0007669"/>
    <property type="project" value="UniProtKB-KW"/>
</dbReference>
<dbReference type="SUPFAM" id="SSF47212">
    <property type="entry name" value="FKBP12-rapamycin-binding domain of FKBP-rapamycin-associated protein (FRAP)"/>
    <property type="match status" value="1"/>
</dbReference>
<dbReference type="InterPro" id="IPR016024">
    <property type="entry name" value="ARM-type_fold"/>
</dbReference>
<dbReference type="GO" id="GO:0005634">
    <property type="term" value="C:nucleus"/>
    <property type="evidence" value="ECO:0007669"/>
    <property type="project" value="TreeGrafter"/>
</dbReference>
<keyword evidence="5 9" id="KW-0418">Kinase</keyword>
<dbReference type="GO" id="GO:0005524">
    <property type="term" value="F:ATP binding"/>
    <property type="evidence" value="ECO:0007669"/>
    <property type="project" value="UniProtKB-KW"/>
</dbReference>
<evidence type="ECO:0000313" key="11">
    <source>
        <dbReference type="EMBL" id="VVC44412.1"/>
    </source>
</evidence>
<dbReference type="GO" id="GO:0016242">
    <property type="term" value="P:negative regulation of macroautophagy"/>
    <property type="evidence" value="ECO:0007669"/>
    <property type="project" value="TreeGrafter"/>
</dbReference>
<dbReference type="SUPFAM" id="SSF48371">
    <property type="entry name" value="ARM repeat"/>
    <property type="match status" value="1"/>
</dbReference>
<keyword evidence="6 9" id="KW-0067">ATP-binding</keyword>
<protein>
    <recommendedName>
        <fullName evidence="9">Serine/threonine-protein kinase TOR</fullName>
        <ecNumber evidence="9">2.7.11.1</ecNumber>
    </recommendedName>
</protein>
<evidence type="ECO:0000259" key="10">
    <source>
        <dbReference type="PROSITE" id="PS51189"/>
    </source>
</evidence>
<dbReference type="Pfam" id="PF02259">
    <property type="entry name" value="FAT"/>
    <property type="match status" value="1"/>
</dbReference>
<keyword evidence="3" id="KW-0677">Repeat</keyword>
<dbReference type="EC" id="2.7.11.1" evidence="9"/>
<dbReference type="PANTHER" id="PTHR11139">
    <property type="entry name" value="ATAXIA TELANGIECTASIA MUTATED ATM -RELATED"/>
    <property type="match status" value="1"/>
</dbReference>
<reference evidence="11 12" key="1">
    <citation type="submission" date="2019-08" db="EMBL/GenBank/DDBJ databases">
        <authorList>
            <person name="Alioto T."/>
            <person name="Alioto T."/>
            <person name="Gomez Garrido J."/>
        </authorList>
    </citation>
    <scope>NUCLEOTIDE SEQUENCE [LARGE SCALE GENOMIC DNA]</scope>
</reference>
<dbReference type="PROSITE" id="PS51189">
    <property type="entry name" value="FAT"/>
    <property type="match status" value="1"/>
</dbReference>
<gene>
    <name evidence="11" type="ORF">CINCED_3A024150</name>
</gene>
<dbReference type="GO" id="GO:0038202">
    <property type="term" value="P:TORC1 signaling"/>
    <property type="evidence" value="ECO:0007669"/>
    <property type="project" value="TreeGrafter"/>
</dbReference>
<accession>A0A5E4NKW0</accession>
<dbReference type="GO" id="GO:0005737">
    <property type="term" value="C:cytoplasm"/>
    <property type="evidence" value="ECO:0007669"/>
    <property type="project" value="TreeGrafter"/>
</dbReference>
<comment type="catalytic activity">
    <reaction evidence="8">
        <text>L-seryl-[protein] + ATP = O-phospho-L-seryl-[protein] + ADP + H(+)</text>
        <dbReference type="Rhea" id="RHEA:17989"/>
        <dbReference type="Rhea" id="RHEA-COMP:9863"/>
        <dbReference type="Rhea" id="RHEA-COMP:11604"/>
        <dbReference type="ChEBI" id="CHEBI:15378"/>
        <dbReference type="ChEBI" id="CHEBI:29999"/>
        <dbReference type="ChEBI" id="CHEBI:30616"/>
        <dbReference type="ChEBI" id="CHEBI:83421"/>
        <dbReference type="ChEBI" id="CHEBI:456216"/>
        <dbReference type="EC" id="2.7.11.1"/>
    </reaction>
</comment>
<dbReference type="FunFam" id="1.20.120.150:FF:000001">
    <property type="entry name" value="Serine/threonine-protein kinase TOR"/>
    <property type="match status" value="1"/>
</dbReference>
<keyword evidence="9" id="KW-0723">Serine/threonine-protein kinase</keyword>
<dbReference type="PANTHER" id="PTHR11139:SF9">
    <property type="entry name" value="SERINE_THREONINE-PROTEIN KINASE MTOR"/>
    <property type="match status" value="1"/>
</dbReference>
<dbReference type="GO" id="GO:0031932">
    <property type="term" value="C:TORC2 complex"/>
    <property type="evidence" value="ECO:0007669"/>
    <property type="project" value="TreeGrafter"/>
</dbReference>
<evidence type="ECO:0000256" key="4">
    <source>
        <dbReference type="ARBA" id="ARBA00022741"/>
    </source>
</evidence>
<dbReference type="Gene3D" id="1.20.120.150">
    <property type="entry name" value="FKBP12-rapamycin binding domain"/>
    <property type="match status" value="1"/>
</dbReference>